<dbReference type="GO" id="GO:0034219">
    <property type="term" value="P:carbohydrate transmembrane transport"/>
    <property type="evidence" value="ECO:0007669"/>
    <property type="project" value="InterPro"/>
</dbReference>
<feature type="compositionally biased region" description="Low complexity" evidence="2">
    <location>
        <begin position="109"/>
        <end position="119"/>
    </location>
</feature>
<evidence type="ECO:0000256" key="2">
    <source>
        <dbReference type="SAM" id="MobiDB-lite"/>
    </source>
</evidence>
<dbReference type="InterPro" id="IPR003192">
    <property type="entry name" value="Porin_LamB"/>
</dbReference>
<dbReference type="PANTHER" id="PTHR13037">
    <property type="entry name" value="FORMIN"/>
    <property type="match status" value="1"/>
</dbReference>
<proteinExistence type="predicted"/>
<dbReference type="SUPFAM" id="SSF56935">
    <property type="entry name" value="Porins"/>
    <property type="match status" value="1"/>
</dbReference>
<dbReference type="KEGG" id="ccro:CMC5_001560"/>
<sequence>MWTAFSLLVSASGAIAQPAQPSPEPAPPAPPVPSAQPAPTAPTEGQAAPTPTEPPGVPAPAEPPANAQPEPAPAAPPAPPPSAKPDDGMEKATGVPESPGTPAPLPETSAPASATQPLQPQTPAPPSGSFQFGSYGRVVVGGDLTGRPGRDTDIVARGSRLDENTYLELEFRREDYWEKTDSNTQVVATLAFQHPIFHYNGNFDGVVGMRNLYLESRDLLAKGLAFWAGSRMYRGDDIYLLDWWPLDNLNTLGAGAWYKFNDNRTVVAVHGGLTRPQDGFFGQTVERPLPFNQVGSTQVDILSRQKFIGSLKLNHRIKLGEKAGAKGILYGETHQLPSGQRETEPGRFERMASDSGYVIGGQLGAWTGERDTFVNLFVRYARGLAAYPDFAAPGQLAIARSDEGITEYKTDGAHEFRVALGANYEKGPIGVMFGAYFRSFRNANPDLDLNDVDEGILIARPHYFIGEKGGIAVEASYQAQQRGVLAASPDGGGSLAGGSSGLHTAGLTRFGIIPFLSPAGRGDYVRPQIRAMYVITLRDAGARALYPQDDVFSLRKVEHFFGIGAEWWFNNTWSYGG</sequence>
<accession>A0A0K1E5B3</accession>
<dbReference type="GO" id="GO:0015288">
    <property type="term" value="F:porin activity"/>
    <property type="evidence" value="ECO:0007669"/>
    <property type="project" value="InterPro"/>
</dbReference>
<protein>
    <recommendedName>
        <fullName evidence="5">Maltoporin</fullName>
    </recommendedName>
</protein>
<evidence type="ECO:0008006" key="5">
    <source>
        <dbReference type="Google" id="ProtNLM"/>
    </source>
</evidence>
<dbReference type="Proteomes" id="UP000067626">
    <property type="component" value="Chromosome"/>
</dbReference>
<feature type="compositionally biased region" description="Pro residues" evidence="2">
    <location>
        <begin position="20"/>
        <end position="40"/>
    </location>
</feature>
<dbReference type="PANTHER" id="PTHR13037:SF24">
    <property type="entry name" value="POLYCOMB PROTEIN PCL-RELATED"/>
    <property type="match status" value="1"/>
</dbReference>
<feature type="compositionally biased region" description="Pro residues" evidence="2">
    <location>
        <begin position="51"/>
        <end position="63"/>
    </location>
</feature>
<dbReference type="AlphaFoldDB" id="A0A0K1E5B3"/>
<evidence type="ECO:0000256" key="1">
    <source>
        <dbReference type="ARBA" id="ARBA00022581"/>
    </source>
</evidence>
<gene>
    <name evidence="3" type="ORF">CMC5_001560</name>
</gene>
<keyword evidence="1" id="KW-0945">Host-virus interaction</keyword>
<reference evidence="3 4" key="1">
    <citation type="submission" date="2015-07" db="EMBL/GenBank/DDBJ databases">
        <title>Genome analysis of myxobacterium Chondromyces crocatus Cm c5 reveals a high potential for natural compound synthesis and the genetic basis for the loss of fruiting body formation.</title>
        <authorList>
            <person name="Zaburannyi N."/>
            <person name="Bunk B."/>
            <person name="Maier J."/>
            <person name="Overmann J."/>
            <person name="Mueller R."/>
        </authorList>
    </citation>
    <scope>NUCLEOTIDE SEQUENCE [LARGE SCALE GENOMIC DNA]</scope>
    <source>
        <strain evidence="3 4">Cm c5</strain>
    </source>
</reference>
<dbReference type="Pfam" id="PF02264">
    <property type="entry name" value="LamB"/>
    <property type="match status" value="1"/>
</dbReference>
<keyword evidence="4" id="KW-1185">Reference proteome</keyword>
<dbReference type="Gene3D" id="2.40.170.10">
    <property type="entry name" value="Porin, LamB type"/>
    <property type="match status" value="1"/>
</dbReference>
<name>A0A0K1E5B3_CHOCO</name>
<feature type="compositionally biased region" description="Pro residues" evidence="2">
    <location>
        <begin position="70"/>
        <end position="83"/>
    </location>
</feature>
<feature type="region of interest" description="Disordered" evidence="2">
    <location>
        <begin position="16"/>
        <end position="134"/>
    </location>
</feature>
<dbReference type="STRING" id="52.CMC5_001560"/>
<organism evidence="3 4">
    <name type="scientific">Chondromyces crocatus</name>
    <dbReference type="NCBI Taxonomy" id="52"/>
    <lineage>
        <taxon>Bacteria</taxon>
        <taxon>Pseudomonadati</taxon>
        <taxon>Myxococcota</taxon>
        <taxon>Polyangia</taxon>
        <taxon>Polyangiales</taxon>
        <taxon>Polyangiaceae</taxon>
        <taxon>Chondromyces</taxon>
    </lineage>
</organism>
<evidence type="ECO:0000313" key="4">
    <source>
        <dbReference type="Proteomes" id="UP000067626"/>
    </source>
</evidence>
<dbReference type="EMBL" id="CP012159">
    <property type="protein sequence ID" value="AKT36044.1"/>
    <property type="molecule type" value="Genomic_DNA"/>
</dbReference>
<feature type="compositionally biased region" description="Low complexity" evidence="2">
    <location>
        <begin position="41"/>
        <end position="50"/>
    </location>
</feature>
<evidence type="ECO:0000313" key="3">
    <source>
        <dbReference type="EMBL" id="AKT36044.1"/>
    </source>
</evidence>
<dbReference type="InterPro" id="IPR036998">
    <property type="entry name" value="Porin_LamB_sf"/>
</dbReference>
<dbReference type="GO" id="GO:0016020">
    <property type="term" value="C:membrane"/>
    <property type="evidence" value="ECO:0007669"/>
    <property type="project" value="InterPro"/>
</dbReference>